<accession>A7IUI1</accession>
<name>A7IUI1_PBCVM</name>
<dbReference type="EMBL" id="DQ491001">
    <property type="protein sequence ID" value="ABT14005.1"/>
    <property type="molecule type" value="Genomic_DNA"/>
</dbReference>
<evidence type="ECO:0000313" key="2">
    <source>
        <dbReference type="Proteomes" id="UP000246715"/>
    </source>
</evidence>
<dbReference type="PANTHER" id="PTHR24121:SF22">
    <property type="entry name" value="PROTEIN ACCELERATED CELL DEATH 6-LIKE"/>
    <property type="match status" value="1"/>
</dbReference>
<sequence length="442" mass="51065">MQMNRLYEEDYILEYLSNNEDSVSCVDINEDTLLHMYTAKKYDKAQDLILELRPDIIHDQNMQGRTAIFNAIDARNEDLVAKIVDLDSSVLLHTDEDGISPFYYEFTTFGNTDIMKILLPHAVEFYDAEDIFDMFGCCFGSIDKVIYMLEALPWIYDYRSETMENVLHLIVSQGDQERARTIVKNVHKTHPELFTAVNMKGQTPAHMACDFDMLNLIYKLCPESILVRDVNGKIPLHSSHHMYSSNTICIDLIRDMPEVLKIQDNNGLTVVMHMISRLQPYLNTALVSELFKLCPQSFLLLDNKKRTFVHHITMYKNAKWHSACTDILAVYPHILFWKDSIGKTPLDYANEDIGGYGSFKLAREIFIATCLKYTSIPEKYWCFDIPCSYLSKSFGHILNRSEKEASWALDFLPEKDRTLVHTILLADMPTDIKKQIIVSTFP</sequence>
<dbReference type="SUPFAM" id="SSF48403">
    <property type="entry name" value="Ankyrin repeat"/>
    <property type="match status" value="1"/>
</dbReference>
<dbReference type="InterPro" id="IPR036770">
    <property type="entry name" value="Ankyrin_rpt-contain_sf"/>
</dbReference>
<dbReference type="SMART" id="SM00248">
    <property type="entry name" value="ANK"/>
    <property type="match status" value="4"/>
</dbReference>
<dbReference type="PANTHER" id="PTHR24121">
    <property type="entry name" value="NO MECHANORECEPTOR POTENTIAL C, ISOFORM D-RELATED"/>
    <property type="match status" value="1"/>
</dbReference>
<gene>
    <name evidence="1" type="primary">M451L</name>
    <name evidence="1" type="ORF">MT325_M451L</name>
</gene>
<reference evidence="1 2" key="1">
    <citation type="journal article" date="2007" name="Virology">
        <title>Sequence and annotation of the 314-kb MT325 and the 321-kb FR483 viruses that infect Chlorella Pbi.</title>
        <authorList>
            <person name="Fitzgerald L.A."/>
            <person name="Graves M.V."/>
            <person name="Li X."/>
            <person name="Feldblyum T."/>
            <person name="Hartigan J."/>
            <person name="Van Etten J.L."/>
        </authorList>
    </citation>
    <scope>NUCLEOTIDE SEQUENCE [LARGE SCALE GENOMIC DNA]</scope>
    <source>
        <strain evidence="1 2">MT325</strain>
    </source>
</reference>
<evidence type="ECO:0000313" key="1">
    <source>
        <dbReference type="EMBL" id="ABT14005.1"/>
    </source>
</evidence>
<dbReference type="InterPro" id="IPR002110">
    <property type="entry name" value="Ankyrin_rpt"/>
</dbReference>
<dbReference type="Proteomes" id="UP000246715">
    <property type="component" value="Segment"/>
</dbReference>
<proteinExistence type="predicted"/>
<dbReference type="Gene3D" id="1.25.40.20">
    <property type="entry name" value="Ankyrin repeat-containing domain"/>
    <property type="match status" value="2"/>
</dbReference>
<protein>
    <submittedName>
        <fullName evidence="1">Uncharacterized protein M451L</fullName>
    </submittedName>
</protein>
<organismHost>
    <name type="scientific">Paramecium bursaria</name>
    <dbReference type="NCBI Taxonomy" id="74790"/>
</organismHost>
<organism evidence="1 2">
    <name type="scientific">Paramecium bursaria Chlorella virus MT325</name>
    <name type="common">PBCV-MT325</name>
    <dbReference type="NCBI Taxonomy" id="346932"/>
    <lineage>
        <taxon>Viruses</taxon>
        <taxon>Varidnaviria</taxon>
        <taxon>Bamfordvirae</taxon>
        <taxon>Nucleocytoviricota</taxon>
        <taxon>Megaviricetes</taxon>
        <taxon>Algavirales</taxon>
        <taxon>Phycodnaviridae</taxon>
        <taxon>Chlorovirus</taxon>
        <taxon>Chlorovirus conductrix</taxon>
        <taxon>Paramecium bursaria Chlorella virus A1</taxon>
    </lineage>
</organism>